<proteinExistence type="predicted"/>
<sequence length="106" mass="11828">MKLLYAHSTERDQLEVAKQQYHYLQYGGINIGMGSLTDCLATGAPFAFLTGFPADGEDLAKKLVLVEEWKTKLFGLNMNLIALRSQNKVTSRILPLPGAWMPRMPS</sequence>
<organism evidence="1 2">
    <name type="scientific">Rhamnella rubrinervis</name>
    <dbReference type="NCBI Taxonomy" id="2594499"/>
    <lineage>
        <taxon>Eukaryota</taxon>
        <taxon>Viridiplantae</taxon>
        <taxon>Streptophyta</taxon>
        <taxon>Embryophyta</taxon>
        <taxon>Tracheophyta</taxon>
        <taxon>Spermatophyta</taxon>
        <taxon>Magnoliopsida</taxon>
        <taxon>eudicotyledons</taxon>
        <taxon>Gunneridae</taxon>
        <taxon>Pentapetalae</taxon>
        <taxon>rosids</taxon>
        <taxon>fabids</taxon>
        <taxon>Rosales</taxon>
        <taxon>Rhamnaceae</taxon>
        <taxon>rhamnoid group</taxon>
        <taxon>Rhamneae</taxon>
        <taxon>Rhamnella</taxon>
    </lineage>
</organism>
<dbReference type="Proteomes" id="UP000796880">
    <property type="component" value="Unassembled WGS sequence"/>
</dbReference>
<gene>
    <name evidence="1" type="ORF">FNV43_RR20434</name>
</gene>
<dbReference type="EMBL" id="VOIH02000009">
    <property type="protein sequence ID" value="KAF3437678.1"/>
    <property type="molecule type" value="Genomic_DNA"/>
</dbReference>
<comment type="caution">
    <text evidence="1">The sequence shown here is derived from an EMBL/GenBank/DDBJ whole genome shotgun (WGS) entry which is preliminary data.</text>
</comment>
<accession>A0A8K0DYR8</accession>
<dbReference type="AlphaFoldDB" id="A0A8K0DYR8"/>
<reference evidence="1" key="1">
    <citation type="submission" date="2020-03" db="EMBL/GenBank/DDBJ databases">
        <title>A high-quality chromosome-level genome assembly of a woody plant with both climbing and erect habits, Rhamnella rubrinervis.</title>
        <authorList>
            <person name="Lu Z."/>
            <person name="Yang Y."/>
            <person name="Zhu X."/>
            <person name="Sun Y."/>
        </authorList>
    </citation>
    <scope>NUCLEOTIDE SEQUENCE</scope>
    <source>
        <strain evidence="1">BYM</strain>
        <tissue evidence="1">Leaf</tissue>
    </source>
</reference>
<evidence type="ECO:0000313" key="2">
    <source>
        <dbReference type="Proteomes" id="UP000796880"/>
    </source>
</evidence>
<protein>
    <submittedName>
        <fullName evidence="1">Uncharacterized protein</fullName>
    </submittedName>
</protein>
<evidence type="ECO:0000313" key="1">
    <source>
        <dbReference type="EMBL" id="KAF3437678.1"/>
    </source>
</evidence>
<keyword evidence="2" id="KW-1185">Reference proteome</keyword>
<name>A0A8K0DYR8_9ROSA</name>